<feature type="transmembrane region" description="Helical" evidence="1">
    <location>
        <begin position="337"/>
        <end position="356"/>
    </location>
</feature>
<gene>
    <name evidence="2" type="ORF">RHABOEDO_001215</name>
</gene>
<name>A0ABX8V6W7_9BACT</name>
<dbReference type="Pfam" id="PF00873">
    <property type="entry name" value="ACR_tran"/>
    <property type="match status" value="1"/>
</dbReference>
<feature type="transmembrane region" description="Helical" evidence="1">
    <location>
        <begin position="903"/>
        <end position="924"/>
    </location>
</feature>
<feature type="transmembrane region" description="Helical" evidence="1">
    <location>
        <begin position="434"/>
        <end position="454"/>
    </location>
</feature>
<feature type="transmembrane region" description="Helical" evidence="1">
    <location>
        <begin position="12"/>
        <end position="30"/>
    </location>
</feature>
<dbReference type="PANTHER" id="PTHR32063">
    <property type="match status" value="1"/>
</dbReference>
<feature type="transmembrane region" description="Helical" evidence="1">
    <location>
        <begin position="877"/>
        <end position="897"/>
    </location>
</feature>
<feature type="transmembrane region" description="Helical" evidence="1">
    <location>
        <begin position="389"/>
        <end position="413"/>
    </location>
</feature>
<dbReference type="InterPro" id="IPR001036">
    <property type="entry name" value="Acrflvin-R"/>
</dbReference>
<dbReference type="EMBL" id="CP075587">
    <property type="protein sequence ID" value="QYF48969.1"/>
    <property type="molecule type" value="Genomic_DNA"/>
</dbReference>
<keyword evidence="1" id="KW-0812">Transmembrane</keyword>
<dbReference type="Gene3D" id="3.30.70.1440">
    <property type="entry name" value="Multidrug efflux transporter AcrB pore domain"/>
    <property type="match status" value="1"/>
</dbReference>
<dbReference type="Gene3D" id="3.30.2090.10">
    <property type="entry name" value="Multidrug efflux transporter AcrB TolC docking domain, DN and DC subdomains"/>
    <property type="match status" value="2"/>
</dbReference>
<reference evidence="2 3" key="1">
    <citation type="journal article" date="2022" name="bioRxiv">
        <title>Ecology and evolution of chlamydial symbionts of arthropods.</title>
        <authorList>
            <person name="Halter T."/>
            <person name="Koestlbacher S."/>
            <person name="Collingro A."/>
            <person name="Sixt B.S."/>
            <person name="Toenshoff E.R."/>
            <person name="Hendrickx F."/>
            <person name="Kostanjsek R."/>
            <person name="Horn M."/>
        </authorList>
    </citation>
    <scope>NUCLEOTIDE SEQUENCE [LARGE SCALE GENOMIC DNA]</scope>
    <source>
        <strain evidence="2">W744xW776</strain>
    </source>
</reference>
<dbReference type="SUPFAM" id="SSF82866">
    <property type="entry name" value="Multidrug efflux transporter AcrB transmembrane domain"/>
    <property type="match status" value="2"/>
</dbReference>
<feature type="transmembrane region" description="Helical" evidence="1">
    <location>
        <begin position="951"/>
        <end position="974"/>
    </location>
</feature>
<feature type="transmembrane region" description="Helical" evidence="1">
    <location>
        <begin position="851"/>
        <end position="870"/>
    </location>
</feature>
<dbReference type="SUPFAM" id="SSF82693">
    <property type="entry name" value="Multidrug efflux transporter AcrB pore domain, PN1, PN2, PC1 and PC2 subdomains"/>
    <property type="match status" value="3"/>
</dbReference>
<sequence>MNPSSLFIKRPVMTILVMLTIAFFGILSYFKLPVSDLPDIDFPTITVTVSYPGANPETISNNVVVPLEQQFTTIEAISSISSTSYTGKATIVLQFDLDRNIDLAAADVQAAINTASSQLPKDLPYAPIYTKTNPTATSLLFFIVTSPVLNRGELYNYSYTFLSQRLSVIEGVSQVLIYGSPQAVRLRVDPQKLAARGLDLNDVANAVVTANVQIPVGTLFSPKQEFTLNVDGQLAKAALYDPIIIKAQDGSIVRFCDIGQAIDSVLNDKLSVQFFEKGYTAPSVGLAIRKRPGANTLSVIQKINQILPSLSTQLPSSLRLVRVFDQSEYILESVHEVQMTLLIAIVLVAIVIFFYLGNLRDTIIPLIVIPLSILGAFIIILKLGFTLNILSLLGITLAVGYLVDDAVVVLENITRHVEMGESATDAALKGAKEIFFTILSMTLCLCIIFIPIIFMQGIIGRILYEFAMTIVITVFISGILSLTLTPLLCSKLVRKANQEKKTNFAAYHRRTLLLYEKSLNWALNHPKIILGLGVLSLGLSTILMIKLPKDFLPPDDIGLIQGYLQTVDGTSPLAVSESSNQLADILSQDENITSVVSVGGYPQDNEGLLYIRLKPLKERLSLKPLLTHMYSLVHKIPGTNVFLKPQPLINLEVGTTSSKSNYQYTMQSLSEEELYKYTPIMQKKLAELPFLSHVNSDLDITQPRCQVHILRDRASLYQISALQVEQALNLAYATSNLSPINTSNYQYYAIMETFPKFYRDPSSLSQIWLHSALGKIVPLTAITDIKESTGPLTVNHLNASPSATISFNLVDTALSSALDKIHVIAKQTLPNTVKGTVQGSASVFKTSFANLQSLLLITFFLIYIILGILYENFFSPVTVMSTLAPAAVGGLLSLILFHQSFSLYAFVGVIMLFGIVLKNGIILIDFANQALLKKTAHEAIFEACLTRFRPILMTTFAAMMGAVPIAVGIGGAIAKTRQPLGIVIVGGLLFSQVVTLYLTPVVYLYIKKLEEKLSLRPKNLSS</sequence>
<protein>
    <submittedName>
        <fullName evidence="2">Multidrug resistance protein MdtC</fullName>
    </submittedName>
</protein>
<dbReference type="Proteomes" id="UP000826014">
    <property type="component" value="Chromosome"/>
</dbReference>
<dbReference type="SUPFAM" id="SSF82714">
    <property type="entry name" value="Multidrug efflux transporter AcrB TolC docking domain, DN and DC subdomains"/>
    <property type="match status" value="2"/>
</dbReference>
<keyword evidence="1" id="KW-1133">Transmembrane helix</keyword>
<feature type="transmembrane region" description="Helical" evidence="1">
    <location>
        <begin position="466"/>
        <end position="489"/>
    </location>
</feature>
<dbReference type="Gene3D" id="1.20.1640.10">
    <property type="entry name" value="Multidrug efflux transporter AcrB transmembrane domain"/>
    <property type="match status" value="2"/>
</dbReference>
<keyword evidence="3" id="KW-1185">Reference proteome</keyword>
<dbReference type="PANTHER" id="PTHR32063:SF21">
    <property type="entry name" value="MULTIDRUG RESISTANCE PROTEIN MDTB"/>
    <property type="match status" value="1"/>
</dbReference>
<dbReference type="RefSeq" id="WP_215217027.1">
    <property type="nucleotide sequence ID" value="NZ_CP075587.1"/>
</dbReference>
<dbReference type="Gene3D" id="3.30.70.1320">
    <property type="entry name" value="Multidrug efflux transporter AcrB pore domain like"/>
    <property type="match status" value="1"/>
</dbReference>
<dbReference type="InterPro" id="IPR027463">
    <property type="entry name" value="AcrB_DN_DC_subdom"/>
</dbReference>
<accession>A0ABX8V6W7</accession>
<feature type="transmembrane region" description="Helical" evidence="1">
    <location>
        <begin position="363"/>
        <end position="383"/>
    </location>
</feature>
<evidence type="ECO:0000256" key="1">
    <source>
        <dbReference type="SAM" id="Phobius"/>
    </source>
</evidence>
<keyword evidence="1" id="KW-0472">Membrane</keyword>
<evidence type="ECO:0000313" key="2">
    <source>
        <dbReference type="EMBL" id="QYF48969.1"/>
    </source>
</evidence>
<dbReference type="PRINTS" id="PR00702">
    <property type="entry name" value="ACRIFLAVINRP"/>
</dbReference>
<organism evidence="2 3">
    <name type="scientific">Candidatus Rhabdochlamydia oedothoracis</name>
    <dbReference type="NCBI Taxonomy" id="2720720"/>
    <lineage>
        <taxon>Bacteria</taxon>
        <taxon>Pseudomonadati</taxon>
        <taxon>Chlamydiota</taxon>
        <taxon>Chlamydiia</taxon>
        <taxon>Parachlamydiales</taxon>
        <taxon>Candidatus Rhabdochlamydiaceae</taxon>
        <taxon>Candidatus Rhabdochlamydia</taxon>
    </lineage>
</organism>
<dbReference type="Gene3D" id="3.30.70.1430">
    <property type="entry name" value="Multidrug efflux transporter AcrB pore domain"/>
    <property type="match status" value="2"/>
</dbReference>
<evidence type="ECO:0000313" key="3">
    <source>
        <dbReference type="Proteomes" id="UP000826014"/>
    </source>
</evidence>
<proteinExistence type="predicted"/>
<feature type="transmembrane region" description="Helical" evidence="1">
    <location>
        <begin position="980"/>
        <end position="1006"/>
    </location>
</feature>